<dbReference type="PRINTS" id="PR01487">
    <property type="entry name" value="LUXSPROTEIN"/>
</dbReference>
<dbReference type="RefSeq" id="WP_161832611.1">
    <property type="nucleotide sequence ID" value="NZ_AP028127.1"/>
</dbReference>
<dbReference type="HAMAP" id="MF_00091">
    <property type="entry name" value="LuxS"/>
    <property type="match status" value="1"/>
</dbReference>
<feature type="binding site" evidence="14">
    <location>
        <position position="124"/>
    </location>
    <ligand>
        <name>Fe cation</name>
        <dbReference type="ChEBI" id="CHEBI:24875"/>
    </ligand>
</feature>
<dbReference type="Proteomes" id="UP001432099">
    <property type="component" value="Chromosome"/>
</dbReference>
<organism evidence="15 16">
    <name type="scientific">Turicibacter faecis</name>
    <dbReference type="NCBI Taxonomy" id="2963365"/>
    <lineage>
        <taxon>Bacteria</taxon>
        <taxon>Bacillati</taxon>
        <taxon>Bacillota</taxon>
        <taxon>Erysipelotrichia</taxon>
        <taxon>Erysipelotrichales</taxon>
        <taxon>Turicibacteraceae</taxon>
        <taxon>Turicibacter</taxon>
    </lineage>
</organism>
<dbReference type="GO" id="GO:0016829">
    <property type="term" value="F:lyase activity"/>
    <property type="evidence" value="ECO:0007669"/>
    <property type="project" value="UniProtKB-KW"/>
</dbReference>
<dbReference type="Pfam" id="PF02664">
    <property type="entry name" value="LuxS"/>
    <property type="match status" value="1"/>
</dbReference>
<keyword evidence="7 14" id="KW-0479">Metal-binding</keyword>
<evidence type="ECO:0000256" key="13">
    <source>
        <dbReference type="ARBA" id="ARBA00031777"/>
    </source>
</evidence>
<evidence type="ECO:0000256" key="14">
    <source>
        <dbReference type="HAMAP-Rule" id="MF_00091"/>
    </source>
</evidence>
<name>A0ABN6ZIC7_9FIRM</name>
<comment type="similarity">
    <text evidence="2 14">Belongs to the LuxS family.</text>
</comment>
<evidence type="ECO:0000256" key="10">
    <source>
        <dbReference type="ARBA" id="ARBA00023239"/>
    </source>
</evidence>
<keyword evidence="8 14" id="KW-0071">Autoinducer synthesis</keyword>
<evidence type="ECO:0000256" key="11">
    <source>
        <dbReference type="ARBA" id="ARBA00024654"/>
    </source>
</evidence>
<dbReference type="SUPFAM" id="SSF63411">
    <property type="entry name" value="LuxS/MPP-like metallohydrolase"/>
    <property type="match status" value="1"/>
</dbReference>
<evidence type="ECO:0000256" key="12">
    <source>
        <dbReference type="ARBA" id="ARBA00030600"/>
    </source>
</evidence>
<dbReference type="EMBL" id="AP028127">
    <property type="protein sequence ID" value="BEH91705.1"/>
    <property type="molecule type" value="Genomic_DNA"/>
</dbReference>
<evidence type="ECO:0000256" key="1">
    <source>
        <dbReference type="ARBA" id="ARBA00000297"/>
    </source>
</evidence>
<sequence length="159" mass="17994">MKKIPSFTVNHEDLLRGIYVSRKDVVGEEVITTFDIRTKLPNREPVMNTAEIHTIEHLAATFLRNHPQAADQTIYFGPMGCRTGFYLILKGDLDSRDVVNLITETFNFIANYEGEVPGASARDCGNYLDMNLPAAKYEANAFLENTLNQIEDKHLVYPN</sequence>
<evidence type="ECO:0000256" key="5">
    <source>
        <dbReference type="ARBA" id="ARBA00015130"/>
    </source>
</evidence>
<dbReference type="EC" id="4.4.1.21" evidence="4 14"/>
<keyword evidence="16" id="KW-1185">Reference proteome</keyword>
<evidence type="ECO:0000256" key="7">
    <source>
        <dbReference type="ARBA" id="ARBA00022723"/>
    </source>
</evidence>
<evidence type="ECO:0000256" key="8">
    <source>
        <dbReference type="ARBA" id="ARBA00022929"/>
    </source>
</evidence>
<evidence type="ECO:0000256" key="2">
    <source>
        <dbReference type="ARBA" id="ARBA00007311"/>
    </source>
</evidence>
<dbReference type="PANTHER" id="PTHR35799">
    <property type="entry name" value="S-RIBOSYLHOMOCYSTEINE LYASE"/>
    <property type="match status" value="1"/>
</dbReference>
<keyword evidence="9 14" id="KW-0408">Iron</keyword>
<gene>
    <name evidence="14 15" type="primary">luxS</name>
    <name evidence="15" type="ORF">T23_18070</name>
</gene>
<evidence type="ECO:0000256" key="3">
    <source>
        <dbReference type="ARBA" id="ARBA00011738"/>
    </source>
</evidence>
<protein>
    <recommendedName>
        <fullName evidence="5 14">S-ribosylhomocysteine lyase</fullName>
        <ecNumber evidence="4 14">4.4.1.21</ecNumber>
    </recommendedName>
    <alternativeName>
        <fullName evidence="12 14">AI-2 synthesis protein</fullName>
    </alternativeName>
    <alternativeName>
        <fullName evidence="13 14">Autoinducer-2 production protein LuxS</fullName>
    </alternativeName>
</protein>
<keyword evidence="10 14" id="KW-0456">Lyase</keyword>
<evidence type="ECO:0000256" key="9">
    <source>
        <dbReference type="ARBA" id="ARBA00023004"/>
    </source>
</evidence>
<dbReference type="Gene3D" id="3.30.1360.80">
    <property type="entry name" value="S-ribosylhomocysteinase (LuxS)"/>
    <property type="match status" value="1"/>
</dbReference>
<evidence type="ECO:0000313" key="16">
    <source>
        <dbReference type="Proteomes" id="UP001432099"/>
    </source>
</evidence>
<dbReference type="InterPro" id="IPR003815">
    <property type="entry name" value="S-ribosylhomocysteinase"/>
</dbReference>
<comment type="cofactor">
    <cofactor evidence="14">
        <name>Fe cation</name>
        <dbReference type="ChEBI" id="CHEBI:24875"/>
    </cofactor>
    <text evidence="14">Binds 1 Fe cation per subunit.</text>
</comment>
<evidence type="ECO:0000313" key="15">
    <source>
        <dbReference type="EMBL" id="BEH91705.1"/>
    </source>
</evidence>
<dbReference type="PIRSF" id="PIRSF006160">
    <property type="entry name" value="AI2"/>
    <property type="match status" value="1"/>
</dbReference>
<proteinExistence type="inferred from homology"/>
<dbReference type="InterPro" id="IPR011249">
    <property type="entry name" value="Metalloenz_LuxS/M16"/>
</dbReference>
<comment type="catalytic activity">
    <reaction evidence="1 14">
        <text>S-(5-deoxy-D-ribos-5-yl)-L-homocysteine = (S)-4,5-dihydroxypentane-2,3-dione + L-homocysteine</text>
        <dbReference type="Rhea" id="RHEA:17753"/>
        <dbReference type="ChEBI" id="CHEBI:29484"/>
        <dbReference type="ChEBI" id="CHEBI:58195"/>
        <dbReference type="ChEBI" id="CHEBI:58199"/>
        <dbReference type="EC" id="4.4.1.21"/>
    </reaction>
</comment>
<dbReference type="PANTHER" id="PTHR35799:SF1">
    <property type="entry name" value="S-RIBOSYLHOMOCYSTEINE LYASE"/>
    <property type="match status" value="1"/>
</dbReference>
<comment type="function">
    <text evidence="11 14">Involved in the synthesis of autoinducer 2 (AI-2) which is secreted by bacteria and is used to communicate both the cell density and the metabolic potential of the environment. The regulation of gene expression in response to changes in cell density is called quorum sensing. Catalyzes the transformation of S-ribosylhomocysteine (RHC) to homocysteine (HC) and 4,5-dihydroxy-2,3-pentadione (DPD).</text>
</comment>
<reference evidence="15" key="1">
    <citation type="journal article" date="2024" name="Int. J. Syst. Evol. Microbiol.">
        <title>Turicibacter faecis sp. nov., isolated from faeces of heart failure mouse model.</title>
        <authorList>
            <person name="Imamura Y."/>
            <person name="Motooka D."/>
            <person name="Nakajima Y."/>
            <person name="Ito S."/>
            <person name="Kitakaze M."/>
            <person name="Iida T."/>
            <person name="Nakamura S."/>
        </authorList>
    </citation>
    <scope>NUCLEOTIDE SEQUENCE</scope>
    <source>
        <strain evidence="15">TC023</strain>
    </source>
</reference>
<accession>A0ABN6ZIC7</accession>
<feature type="binding site" evidence="14">
    <location>
        <position position="57"/>
    </location>
    <ligand>
        <name>Fe cation</name>
        <dbReference type="ChEBI" id="CHEBI:24875"/>
    </ligand>
</feature>
<keyword evidence="6 14" id="KW-0673">Quorum sensing</keyword>
<feature type="binding site" evidence="14">
    <location>
        <position position="53"/>
    </location>
    <ligand>
        <name>Fe cation</name>
        <dbReference type="ChEBI" id="CHEBI:24875"/>
    </ligand>
</feature>
<dbReference type="InterPro" id="IPR037005">
    <property type="entry name" value="LuxS_sf"/>
</dbReference>
<evidence type="ECO:0000256" key="4">
    <source>
        <dbReference type="ARBA" id="ARBA00012240"/>
    </source>
</evidence>
<evidence type="ECO:0000256" key="6">
    <source>
        <dbReference type="ARBA" id="ARBA00022654"/>
    </source>
</evidence>
<dbReference type="NCBIfam" id="NF002604">
    <property type="entry name" value="PRK02260.1-4"/>
    <property type="match status" value="1"/>
</dbReference>
<comment type="subunit">
    <text evidence="3 14">Homodimer.</text>
</comment>